<evidence type="ECO:0000313" key="2">
    <source>
        <dbReference type="EMBL" id="TDC94053.1"/>
    </source>
</evidence>
<feature type="compositionally biased region" description="Low complexity" evidence="1">
    <location>
        <begin position="151"/>
        <end position="258"/>
    </location>
</feature>
<proteinExistence type="predicted"/>
<dbReference type="EMBL" id="SMKV01000008">
    <property type="protein sequence ID" value="TDC94053.1"/>
    <property type="molecule type" value="Genomic_DNA"/>
</dbReference>
<accession>A0A4R4UYV9</accession>
<comment type="caution">
    <text evidence="2">The sequence shown here is derived from an EMBL/GenBank/DDBJ whole genome shotgun (WGS) entry which is preliminary data.</text>
</comment>
<evidence type="ECO:0000313" key="3">
    <source>
        <dbReference type="Proteomes" id="UP000294744"/>
    </source>
</evidence>
<sequence length="258" mass="27002">MPTFPNPDDVNKAFKDGVDQARTPLLAALGAGDLAAQAVLDAVNKFRTEVTERTESAKAELPKDFGEFKAKLDPSEVRKQLETYGESAKKIYDQLSEHGEETFKKLQDSSQVKKVREQVGTAQGRVGDVRSLADDVLGKVTRTFAKDEAQAEAPQAATAQTESTETETAQAETAQSGKVQTATAQNGTAQTATAQNGTAQNGTAQNGTAQNGTAQNETATEKSAATKPAAKATPAAKVTATKPTPAAKKTSTTKTSGN</sequence>
<dbReference type="Proteomes" id="UP000294744">
    <property type="component" value="Unassembled WGS sequence"/>
</dbReference>
<dbReference type="RefSeq" id="WP_132621389.1">
    <property type="nucleotide sequence ID" value="NZ_SMKV01000008.1"/>
</dbReference>
<dbReference type="OrthoDB" id="5189864at2"/>
<keyword evidence="3" id="KW-1185">Reference proteome</keyword>
<evidence type="ECO:0008006" key="4">
    <source>
        <dbReference type="Google" id="ProtNLM"/>
    </source>
</evidence>
<evidence type="ECO:0000256" key="1">
    <source>
        <dbReference type="SAM" id="MobiDB-lite"/>
    </source>
</evidence>
<protein>
    <recommendedName>
        <fullName evidence="4">Heparin binding hemagglutinin HbhA</fullName>
    </recommendedName>
</protein>
<feature type="region of interest" description="Disordered" evidence="1">
    <location>
        <begin position="102"/>
        <end position="122"/>
    </location>
</feature>
<name>A0A4R4UYV9_9PSEU</name>
<reference evidence="2 3" key="1">
    <citation type="submission" date="2019-03" db="EMBL/GenBank/DDBJ databases">
        <title>Draft genome sequences of novel Actinobacteria.</title>
        <authorList>
            <person name="Sahin N."/>
            <person name="Ay H."/>
            <person name="Saygin H."/>
        </authorList>
    </citation>
    <scope>NUCLEOTIDE SEQUENCE [LARGE SCALE GENOMIC DNA]</scope>
    <source>
        <strain evidence="2 3">16K404</strain>
    </source>
</reference>
<organism evidence="2 3">
    <name type="scientific">Saccharopolyspora aridisoli</name>
    <dbReference type="NCBI Taxonomy" id="2530385"/>
    <lineage>
        <taxon>Bacteria</taxon>
        <taxon>Bacillati</taxon>
        <taxon>Actinomycetota</taxon>
        <taxon>Actinomycetes</taxon>
        <taxon>Pseudonocardiales</taxon>
        <taxon>Pseudonocardiaceae</taxon>
        <taxon>Saccharopolyspora</taxon>
    </lineage>
</organism>
<dbReference type="AlphaFoldDB" id="A0A4R4UYV9"/>
<feature type="region of interest" description="Disordered" evidence="1">
    <location>
        <begin position="145"/>
        <end position="258"/>
    </location>
</feature>
<gene>
    <name evidence="2" type="ORF">E1161_08575</name>
</gene>